<organism evidence="2 3">
    <name type="scientific">Rubus argutus</name>
    <name type="common">Southern blackberry</name>
    <dbReference type="NCBI Taxonomy" id="59490"/>
    <lineage>
        <taxon>Eukaryota</taxon>
        <taxon>Viridiplantae</taxon>
        <taxon>Streptophyta</taxon>
        <taxon>Embryophyta</taxon>
        <taxon>Tracheophyta</taxon>
        <taxon>Spermatophyta</taxon>
        <taxon>Magnoliopsida</taxon>
        <taxon>eudicotyledons</taxon>
        <taxon>Gunneridae</taxon>
        <taxon>Pentapetalae</taxon>
        <taxon>rosids</taxon>
        <taxon>fabids</taxon>
        <taxon>Rosales</taxon>
        <taxon>Rosaceae</taxon>
        <taxon>Rosoideae</taxon>
        <taxon>Rosoideae incertae sedis</taxon>
        <taxon>Rubus</taxon>
    </lineage>
</organism>
<feature type="region of interest" description="Disordered" evidence="1">
    <location>
        <begin position="112"/>
        <end position="162"/>
    </location>
</feature>
<dbReference type="AlphaFoldDB" id="A0AAW1VNJ1"/>
<dbReference type="Proteomes" id="UP001457282">
    <property type="component" value="Unassembled WGS sequence"/>
</dbReference>
<name>A0AAW1VNJ1_RUBAR</name>
<evidence type="ECO:0000256" key="1">
    <source>
        <dbReference type="SAM" id="MobiDB-lite"/>
    </source>
</evidence>
<feature type="compositionally biased region" description="Polar residues" evidence="1">
    <location>
        <begin position="57"/>
        <end position="68"/>
    </location>
</feature>
<keyword evidence="3" id="KW-1185">Reference proteome</keyword>
<reference evidence="2 3" key="1">
    <citation type="journal article" date="2023" name="G3 (Bethesda)">
        <title>A chromosome-length genome assembly and annotation of blackberry (Rubus argutus, cv. 'Hillquist').</title>
        <authorList>
            <person name="Bruna T."/>
            <person name="Aryal R."/>
            <person name="Dudchenko O."/>
            <person name="Sargent D.J."/>
            <person name="Mead D."/>
            <person name="Buti M."/>
            <person name="Cavallini A."/>
            <person name="Hytonen T."/>
            <person name="Andres J."/>
            <person name="Pham M."/>
            <person name="Weisz D."/>
            <person name="Mascagni F."/>
            <person name="Usai G."/>
            <person name="Natali L."/>
            <person name="Bassil N."/>
            <person name="Fernandez G.E."/>
            <person name="Lomsadze A."/>
            <person name="Armour M."/>
            <person name="Olukolu B."/>
            <person name="Poorten T."/>
            <person name="Britton C."/>
            <person name="Davik J."/>
            <person name="Ashrafi H."/>
            <person name="Aiden E.L."/>
            <person name="Borodovsky M."/>
            <person name="Worthington M."/>
        </authorList>
    </citation>
    <scope>NUCLEOTIDE SEQUENCE [LARGE SCALE GENOMIC DNA]</scope>
    <source>
        <strain evidence="2">PI 553951</strain>
    </source>
</reference>
<protein>
    <submittedName>
        <fullName evidence="2">Uncharacterized protein</fullName>
    </submittedName>
</protein>
<feature type="compositionally biased region" description="Polar residues" evidence="1">
    <location>
        <begin position="15"/>
        <end position="31"/>
    </location>
</feature>
<comment type="caution">
    <text evidence="2">The sequence shown here is derived from an EMBL/GenBank/DDBJ whole genome shotgun (WGS) entry which is preliminary data.</text>
</comment>
<gene>
    <name evidence="2" type="ORF">M0R45_000319</name>
</gene>
<dbReference type="EMBL" id="JBEDUW010000016">
    <property type="protein sequence ID" value="KAK9907820.1"/>
    <property type="molecule type" value="Genomic_DNA"/>
</dbReference>
<feature type="region of interest" description="Disordered" evidence="1">
    <location>
        <begin position="1"/>
        <end position="71"/>
    </location>
</feature>
<evidence type="ECO:0000313" key="3">
    <source>
        <dbReference type="Proteomes" id="UP001457282"/>
    </source>
</evidence>
<feature type="compositionally biased region" description="Polar residues" evidence="1">
    <location>
        <begin position="151"/>
        <end position="162"/>
    </location>
</feature>
<proteinExistence type="predicted"/>
<accession>A0AAW1VNJ1</accession>
<sequence>MPPSPKKALGKGSNAPGSSSKENSGSEQPTPEQVLGQGSNAPGSSSNGNKTKPVLCSQPSRQQLTQTAPPCFILYPQPPPLPQSQFYPWHSTPHHLNLSPTQFNSFITLTSPRGQASSAKPSHHVHNSRPLLCSAAPPAPRRRSSQAAQKFSLTVDNRTQET</sequence>
<evidence type="ECO:0000313" key="2">
    <source>
        <dbReference type="EMBL" id="KAK9907820.1"/>
    </source>
</evidence>
<feature type="compositionally biased region" description="Low complexity" evidence="1">
    <location>
        <begin position="36"/>
        <end position="49"/>
    </location>
</feature>